<feature type="region of interest" description="Disordered" evidence="1">
    <location>
        <begin position="1"/>
        <end position="73"/>
    </location>
</feature>
<feature type="compositionally biased region" description="Pro residues" evidence="1">
    <location>
        <begin position="63"/>
        <end position="73"/>
    </location>
</feature>
<feature type="compositionally biased region" description="Low complexity" evidence="1">
    <location>
        <begin position="11"/>
        <end position="23"/>
    </location>
</feature>
<evidence type="ECO:0000313" key="3">
    <source>
        <dbReference type="Proteomes" id="UP000008460"/>
    </source>
</evidence>
<dbReference type="HOGENOM" id="CLU_2697864_0_0_11"/>
<keyword evidence="3" id="KW-1185">Reference proteome</keyword>
<dbReference type="AlphaFoldDB" id="F4H2E4"/>
<evidence type="ECO:0000313" key="2">
    <source>
        <dbReference type="EMBL" id="AEE47564.1"/>
    </source>
</evidence>
<sequence length="73" mass="7524">MSEDDTRYDLPTPTGVVPGGAPDPVRDTAPHAEPAPHEVDADGDGYVDDAPVVYPVPGAQGAVPPPPVRPTQE</sequence>
<dbReference type="Proteomes" id="UP000008460">
    <property type="component" value="Chromosome"/>
</dbReference>
<accession>F4H2E4</accession>
<reference evidence="2 3" key="1">
    <citation type="submission" date="2011-04" db="EMBL/GenBank/DDBJ databases">
        <title>Complete sequence of Cellulomonas fimi ATCC 484.</title>
        <authorList>
            <consortium name="US DOE Joint Genome Institute"/>
            <person name="Lucas S."/>
            <person name="Han J."/>
            <person name="Lapidus A."/>
            <person name="Cheng J.-F."/>
            <person name="Goodwin L."/>
            <person name="Pitluck S."/>
            <person name="Peters L."/>
            <person name="Chertkov O."/>
            <person name="Detter J.C."/>
            <person name="Han C."/>
            <person name="Tapia R."/>
            <person name="Land M."/>
            <person name="Hauser L."/>
            <person name="Kyrpides N."/>
            <person name="Ivanova N."/>
            <person name="Ovchinnikova G."/>
            <person name="Pagani I."/>
            <person name="Mead D."/>
            <person name="Brumm P."/>
            <person name="Woyke T."/>
        </authorList>
    </citation>
    <scope>NUCLEOTIDE SEQUENCE [LARGE SCALE GENOMIC DNA]</scope>
    <source>
        <strain evidence="3">ATCC 484 / DSM 20113 / JCM 1341 / NBRC 15513 / NCIMB 8980 / NCTC 7547</strain>
    </source>
</reference>
<dbReference type="STRING" id="590998.Celf_3452"/>
<feature type="compositionally biased region" description="Basic and acidic residues" evidence="1">
    <location>
        <begin position="24"/>
        <end position="40"/>
    </location>
</feature>
<dbReference type="EMBL" id="CP002666">
    <property type="protein sequence ID" value="AEE47564.1"/>
    <property type="molecule type" value="Genomic_DNA"/>
</dbReference>
<dbReference type="RefSeq" id="WP_013772588.1">
    <property type="nucleotide sequence ID" value="NC_015514.1"/>
</dbReference>
<organism evidence="2 3">
    <name type="scientific">Cellulomonas fimi (strain ATCC 484 / DSM 20113 / JCM 1341 / CCUG 24087 / LMG 16345 / NBRC 15513 / NCIMB 8980 / NCTC 7547 / NRS-133)</name>
    <dbReference type="NCBI Taxonomy" id="590998"/>
    <lineage>
        <taxon>Bacteria</taxon>
        <taxon>Bacillati</taxon>
        <taxon>Actinomycetota</taxon>
        <taxon>Actinomycetes</taxon>
        <taxon>Micrococcales</taxon>
        <taxon>Cellulomonadaceae</taxon>
        <taxon>Cellulomonas</taxon>
    </lineage>
</organism>
<evidence type="ECO:0000256" key="1">
    <source>
        <dbReference type="SAM" id="MobiDB-lite"/>
    </source>
</evidence>
<protein>
    <submittedName>
        <fullName evidence="2">Uncharacterized protein</fullName>
    </submittedName>
</protein>
<gene>
    <name evidence="2" type="ordered locus">Celf_3452</name>
</gene>
<name>F4H2E4_CELFA</name>
<dbReference type="KEGG" id="cfi:Celf_3452"/>
<proteinExistence type="predicted"/>
<feature type="compositionally biased region" description="Low complexity" evidence="1">
    <location>
        <begin position="48"/>
        <end position="62"/>
    </location>
</feature>